<name>A0A183G7V4_HELPZ</name>
<proteinExistence type="predicted"/>
<reference evidence="2 3" key="1">
    <citation type="submission" date="2018-11" db="EMBL/GenBank/DDBJ databases">
        <authorList>
            <consortium name="Pathogen Informatics"/>
        </authorList>
    </citation>
    <scope>NUCLEOTIDE SEQUENCE [LARGE SCALE GENOMIC DNA]</scope>
</reference>
<evidence type="ECO:0000313" key="3">
    <source>
        <dbReference type="Proteomes" id="UP000050761"/>
    </source>
</evidence>
<reference evidence="4" key="2">
    <citation type="submission" date="2019-09" db="UniProtKB">
        <authorList>
            <consortium name="WormBaseParasite"/>
        </authorList>
    </citation>
    <scope>IDENTIFICATION</scope>
</reference>
<dbReference type="OrthoDB" id="10051774at2759"/>
<keyword evidence="3" id="KW-1185">Reference proteome</keyword>
<dbReference type="InterPro" id="IPR035976">
    <property type="entry name" value="Sushi/SCR/CCP_sf"/>
</dbReference>
<gene>
    <name evidence="2" type="ORF">HPBE_LOCUS17895</name>
</gene>
<dbReference type="WBParaSite" id="HPBE_0001789601-mRNA-1">
    <property type="protein sequence ID" value="HPBE_0001789601-mRNA-1"/>
    <property type="gene ID" value="HPBE_0001789601"/>
</dbReference>
<accession>A0A183G7V4</accession>
<evidence type="ECO:0000313" key="2">
    <source>
        <dbReference type="EMBL" id="VDP10142.1"/>
    </source>
</evidence>
<dbReference type="AlphaFoldDB" id="A0A183G7V4"/>
<organism evidence="3 4">
    <name type="scientific">Heligmosomoides polygyrus</name>
    <name type="common">Parasitic roundworm</name>
    <dbReference type="NCBI Taxonomy" id="6339"/>
    <lineage>
        <taxon>Eukaryota</taxon>
        <taxon>Metazoa</taxon>
        <taxon>Ecdysozoa</taxon>
        <taxon>Nematoda</taxon>
        <taxon>Chromadorea</taxon>
        <taxon>Rhabditida</taxon>
        <taxon>Rhabditina</taxon>
        <taxon>Rhabditomorpha</taxon>
        <taxon>Strongyloidea</taxon>
        <taxon>Heligmosomidae</taxon>
        <taxon>Heligmosomoides</taxon>
    </lineage>
</organism>
<dbReference type="Proteomes" id="UP000050761">
    <property type="component" value="Unassembled WGS sequence"/>
</dbReference>
<protein>
    <submittedName>
        <fullName evidence="4">Sushi domain-containing protein</fullName>
    </submittedName>
</protein>
<accession>A0A3P8A9D0</accession>
<sequence length="188" mass="20549">MWKSGVTSAAGYQDMNSSGCDVLLETLFGVPKEKGPSPMYSDVTYGMSSTPVLGKDGMWNGVDYRNGSTVKPYCETGPVIVGSPEAVCVSGKWIPKLSDYLKMCSINSLKENGKFLNVKTTTTGDELNPMPRISQLIPFVRKVNEDEVQHRVKARALCKAENSTTAAENAQEFECDNGKWKPELVPCP</sequence>
<dbReference type="EMBL" id="UZAH01030323">
    <property type="protein sequence ID" value="VDP10142.1"/>
    <property type="molecule type" value="Genomic_DNA"/>
</dbReference>
<evidence type="ECO:0000313" key="4">
    <source>
        <dbReference type="WBParaSite" id="HPBE_0001789601-mRNA-1"/>
    </source>
</evidence>
<dbReference type="SUPFAM" id="SSF57535">
    <property type="entry name" value="Complement control module/SCR domain"/>
    <property type="match status" value="1"/>
</dbReference>
<keyword evidence="1" id="KW-1015">Disulfide bond</keyword>
<evidence type="ECO:0000256" key="1">
    <source>
        <dbReference type="ARBA" id="ARBA00023157"/>
    </source>
</evidence>